<organism evidence="1 2">
    <name type="scientific">Planococcus versutus</name>
    <dbReference type="NCBI Taxonomy" id="1302659"/>
    <lineage>
        <taxon>Bacteria</taxon>
        <taxon>Bacillati</taxon>
        <taxon>Bacillota</taxon>
        <taxon>Bacilli</taxon>
        <taxon>Bacillales</taxon>
        <taxon>Caryophanaceae</taxon>
        <taxon>Planococcus</taxon>
    </lineage>
</organism>
<protein>
    <submittedName>
        <fullName evidence="1">Uncharacterized protein</fullName>
    </submittedName>
</protein>
<proteinExistence type="predicted"/>
<dbReference type="Proteomes" id="UP000053354">
    <property type="component" value="Chromosome"/>
</dbReference>
<reference evidence="1" key="1">
    <citation type="submission" date="2016-10" db="EMBL/GenBank/DDBJ databases">
        <authorList>
            <person name="See-Too W.S."/>
        </authorList>
    </citation>
    <scope>NUCLEOTIDE SEQUENCE</scope>
    <source>
        <strain evidence="1">L10.15</strain>
    </source>
</reference>
<gene>
    <name evidence="1" type="ORF">I858_008570</name>
</gene>
<dbReference type="AlphaFoldDB" id="A0A1B1S1I2"/>
<dbReference type="RefSeq" id="WP_049693747.1">
    <property type="nucleotide sequence ID" value="NZ_CP016540.2"/>
</dbReference>
<sequence length="77" mass="8836">MVSEASSFGKTSDYEEVFVSGEEKAEELIDLLRDQHMVEVSTDEVQQKAAELEKPGSYRMLLYNQPVLIVRMLQLKK</sequence>
<accession>A0A1B1S1I2</accession>
<evidence type="ECO:0000313" key="2">
    <source>
        <dbReference type="Proteomes" id="UP000053354"/>
    </source>
</evidence>
<dbReference type="EMBL" id="CP016540">
    <property type="protein sequence ID" value="ANU27043.1"/>
    <property type="molecule type" value="Genomic_DNA"/>
</dbReference>
<dbReference type="OrthoDB" id="2428907at2"/>
<keyword evidence="2" id="KW-1185">Reference proteome</keyword>
<dbReference type="KEGG" id="pll:I858_008570"/>
<name>A0A1B1S1I2_9BACL</name>
<evidence type="ECO:0000313" key="1">
    <source>
        <dbReference type="EMBL" id="ANU27043.1"/>
    </source>
</evidence>